<keyword evidence="4" id="KW-0812">Transmembrane</keyword>
<evidence type="ECO:0000256" key="3">
    <source>
        <dbReference type="ARBA" id="ARBA00023163"/>
    </source>
</evidence>
<evidence type="ECO:0000256" key="5">
    <source>
        <dbReference type="SAM" id="SignalP"/>
    </source>
</evidence>
<dbReference type="RefSeq" id="WP_348713655.1">
    <property type="nucleotide sequence ID" value="NZ_CAXIXY010000007.1"/>
</dbReference>
<feature type="signal peptide" evidence="5">
    <location>
        <begin position="1"/>
        <end position="20"/>
    </location>
</feature>
<feature type="domain" description="HTH araC/xylS-type" evidence="6">
    <location>
        <begin position="460"/>
        <end position="568"/>
    </location>
</feature>
<name>A0ABM9P5C5_9FLAO</name>
<keyword evidence="1" id="KW-0805">Transcription regulation</keyword>
<evidence type="ECO:0000313" key="7">
    <source>
        <dbReference type="EMBL" id="CAL2093627.1"/>
    </source>
</evidence>
<keyword evidence="4" id="KW-1133">Transmembrane helix</keyword>
<accession>A0ABM9P5C5</accession>
<dbReference type="SMART" id="SM00342">
    <property type="entry name" value="HTH_ARAC"/>
    <property type="match status" value="1"/>
</dbReference>
<organism evidence="7 8">
    <name type="scientific">Tenacibaculum platacis</name>
    <dbReference type="NCBI Taxonomy" id="3137852"/>
    <lineage>
        <taxon>Bacteria</taxon>
        <taxon>Pseudomonadati</taxon>
        <taxon>Bacteroidota</taxon>
        <taxon>Flavobacteriia</taxon>
        <taxon>Flavobacteriales</taxon>
        <taxon>Flavobacteriaceae</taxon>
        <taxon>Tenacibaculum</taxon>
    </lineage>
</organism>
<gene>
    <name evidence="7" type="ORF">T190607A01A_50242</name>
</gene>
<dbReference type="Proteomes" id="UP001497416">
    <property type="component" value="Unassembled WGS sequence"/>
</dbReference>
<keyword evidence="4" id="KW-0472">Membrane</keyword>
<dbReference type="Pfam" id="PF12833">
    <property type="entry name" value="HTH_18"/>
    <property type="match status" value="1"/>
</dbReference>
<dbReference type="PANTHER" id="PTHR43280">
    <property type="entry name" value="ARAC-FAMILY TRANSCRIPTIONAL REGULATOR"/>
    <property type="match status" value="1"/>
</dbReference>
<dbReference type="SUPFAM" id="SSF46689">
    <property type="entry name" value="Homeodomain-like"/>
    <property type="match status" value="1"/>
</dbReference>
<feature type="chain" id="PRO_5047439449" evidence="5">
    <location>
        <begin position="21"/>
        <end position="571"/>
    </location>
</feature>
<dbReference type="PANTHER" id="PTHR43280:SF28">
    <property type="entry name" value="HTH-TYPE TRANSCRIPTIONAL ACTIVATOR RHAS"/>
    <property type="match status" value="1"/>
</dbReference>
<dbReference type="PROSITE" id="PS01124">
    <property type="entry name" value="HTH_ARAC_FAMILY_2"/>
    <property type="match status" value="1"/>
</dbReference>
<comment type="caution">
    <text evidence="7">The sequence shown here is derived from an EMBL/GenBank/DDBJ whole genome shotgun (WGS) entry which is preliminary data.</text>
</comment>
<keyword evidence="2" id="KW-0238">DNA-binding</keyword>
<keyword evidence="5" id="KW-0732">Signal</keyword>
<dbReference type="InterPro" id="IPR018060">
    <property type="entry name" value="HTH_AraC"/>
</dbReference>
<keyword evidence="8" id="KW-1185">Reference proteome</keyword>
<dbReference type="InterPro" id="IPR009057">
    <property type="entry name" value="Homeodomain-like_sf"/>
</dbReference>
<dbReference type="InterPro" id="IPR011990">
    <property type="entry name" value="TPR-like_helical_dom_sf"/>
</dbReference>
<evidence type="ECO:0000256" key="2">
    <source>
        <dbReference type="ARBA" id="ARBA00023125"/>
    </source>
</evidence>
<evidence type="ECO:0000256" key="4">
    <source>
        <dbReference type="SAM" id="Phobius"/>
    </source>
</evidence>
<dbReference type="Gene3D" id="1.10.10.60">
    <property type="entry name" value="Homeodomain-like"/>
    <property type="match status" value="2"/>
</dbReference>
<feature type="transmembrane region" description="Helical" evidence="4">
    <location>
        <begin position="392"/>
        <end position="411"/>
    </location>
</feature>
<protein>
    <submittedName>
        <fullName evidence="7">HTH araC/xylS-type domain-containing protein</fullName>
    </submittedName>
</protein>
<evidence type="ECO:0000256" key="1">
    <source>
        <dbReference type="ARBA" id="ARBA00023015"/>
    </source>
</evidence>
<proteinExistence type="predicted"/>
<sequence length="571" mass="66744">MKLKFFGFLFLISHLCFSQADGTIASKLEKYKDTNLDSLLHHSKEARLSRDACHQLLGDNGEAYYYYKLEKYDKVIPLIEKTIVKSYALPKEKQNDLCIIRVIIGAYNRLFWTYKNLGKYQKAYEQLITSSKYINSITNSDFDSFNSIVNIDFSKAQIKKELGLFQDAKFILLGIKERLEIKLKGDLENIERNRLLKNKANVLNLLGKTYMALNRKTQDLKLLDSAAISFKKAFKSAQLFTPPHPDSELMYALRKTEVLIAKQDYNQALKLINSYFKISKGRDIHYYESLNKAICFHNLNKTDSAIYFSHKLLKSPVLKKSTLISIYDILSNQYLNKNQLDSAYIYSKLTLEEFNSARENKQKTYQLLYDNDIEKITELNNSILKKEKSKNLTTLIFYSIILLSISSLFLFKRKKYKKEISIKSDELKEKIVSEKLQIQQPSIQQQKSKVNYNIEIELEEKILARIEDIEKSHDYLDHNFSINSIAESLNTNSTYISFVFNKHHDQTFKQYYTKKKIEYAVELLKKDRAYRKFSIEGLAKEVGYNSASAFTRAFKKHIKITPSEFIKNLKK</sequence>
<dbReference type="EMBL" id="CAXIXY010000007">
    <property type="protein sequence ID" value="CAL2093627.1"/>
    <property type="molecule type" value="Genomic_DNA"/>
</dbReference>
<dbReference type="Gene3D" id="1.25.40.10">
    <property type="entry name" value="Tetratricopeptide repeat domain"/>
    <property type="match status" value="1"/>
</dbReference>
<reference evidence="7 8" key="1">
    <citation type="submission" date="2024-05" db="EMBL/GenBank/DDBJ databases">
        <authorList>
            <person name="Duchaud E."/>
        </authorList>
    </citation>
    <scope>NUCLEOTIDE SEQUENCE [LARGE SCALE GENOMIC DNA]</scope>
    <source>
        <strain evidence="7">Ena-SAMPLE-TAB-13-05-2024-13:56:06:370-140302</strain>
    </source>
</reference>
<evidence type="ECO:0000313" key="8">
    <source>
        <dbReference type="Proteomes" id="UP001497416"/>
    </source>
</evidence>
<evidence type="ECO:0000259" key="6">
    <source>
        <dbReference type="PROSITE" id="PS01124"/>
    </source>
</evidence>
<keyword evidence="3" id="KW-0804">Transcription</keyword>